<feature type="domain" description="C2H2-type" evidence="3">
    <location>
        <begin position="200"/>
        <end position="227"/>
    </location>
</feature>
<protein>
    <submittedName>
        <fullName evidence="5">Uncharacterized protein LOC117569740</fullName>
    </submittedName>
</protein>
<feature type="region of interest" description="Disordered" evidence="2">
    <location>
        <begin position="75"/>
        <end position="98"/>
    </location>
</feature>
<dbReference type="GeneID" id="117569740"/>
<feature type="compositionally biased region" description="Low complexity" evidence="2">
    <location>
        <begin position="17"/>
        <end position="27"/>
    </location>
</feature>
<keyword evidence="1" id="KW-0862">Zinc</keyword>
<keyword evidence="1" id="KW-0479">Metal-binding</keyword>
<evidence type="ECO:0000259" key="3">
    <source>
        <dbReference type="PROSITE" id="PS50157"/>
    </source>
</evidence>
<keyword evidence="4" id="KW-1185">Reference proteome</keyword>
<dbReference type="PROSITE" id="PS50157">
    <property type="entry name" value="ZINC_FINGER_C2H2_2"/>
    <property type="match status" value="1"/>
</dbReference>
<organism evidence="4 5">
    <name type="scientific">Drosophila albomicans</name>
    <name type="common">Fruit fly</name>
    <dbReference type="NCBI Taxonomy" id="7291"/>
    <lineage>
        <taxon>Eukaryota</taxon>
        <taxon>Metazoa</taxon>
        <taxon>Ecdysozoa</taxon>
        <taxon>Arthropoda</taxon>
        <taxon>Hexapoda</taxon>
        <taxon>Insecta</taxon>
        <taxon>Pterygota</taxon>
        <taxon>Neoptera</taxon>
        <taxon>Endopterygota</taxon>
        <taxon>Diptera</taxon>
        <taxon>Brachycera</taxon>
        <taxon>Muscomorpha</taxon>
        <taxon>Ephydroidea</taxon>
        <taxon>Drosophilidae</taxon>
        <taxon>Drosophila</taxon>
    </lineage>
</organism>
<dbReference type="SMART" id="SM00355">
    <property type="entry name" value="ZnF_C2H2"/>
    <property type="match status" value="2"/>
</dbReference>
<dbReference type="OrthoDB" id="7860087at2759"/>
<dbReference type="RefSeq" id="XP_034106917.1">
    <property type="nucleotide sequence ID" value="XM_034251026.2"/>
</dbReference>
<feature type="region of interest" description="Disordered" evidence="2">
    <location>
        <begin position="1"/>
        <end position="27"/>
    </location>
</feature>
<evidence type="ECO:0000256" key="2">
    <source>
        <dbReference type="SAM" id="MobiDB-lite"/>
    </source>
</evidence>
<dbReference type="SUPFAM" id="SSF57667">
    <property type="entry name" value="beta-beta-alpha zinc fingers"/>
    <property type="match status" value="1"/>
</dbReference>
<accession>A0A6P8YJ01</accession>
<keyword evidence="1" id="KW-0863">Zinc-finger</keyword>
<dbReference type="InterPro" id="IPR013087">
    <property type="entry name" value="Znf_C2H2_type"/>
</dbReference>
<dbReference type="Proteomes" id="UP000515160">
    <property type="component" value="Chromosome X"/>
</dbReference>
<dbReference type="PROSITE" id="PS00028">
    <property type="entry name" value="ZINC_FINGER_C2H2_1"/>
    <property type="match status" value="2"/>
</dbReference>
<dbReference type="Gene3D" id="3.30.160.60">
    <property type="entry name" value="Classic Zinc Finger"/>
    <property type="match status" value="1"/>
</dbReference>
<sequence>MNFTDHKVHSNIHNYSKMKQNNKMTMQQQRDNIKLPTFDKDNDNDADGDSKVSLRKGIERKLKYLSESNRFTSSATRAIRRRGQRSSDDGGSIGAGFNRGRKALMLDKHSSEMKLKEVETKLPRLKVPTIPNFVQSPRRNGLSPRDFLAENDEDDADDEETTLRGALQDEFEKHLAMGGHGINRRNRSHMSIKHMHKPTYSCSSCGARFHIKSLLGAHRRTHDDDFKVRFRARRPRDSNTAISPPPARAASKQCKFCDRYFDLERALHIHQLCHCNKITPQQRRKLGYTDLAHEKKNAPLPNFQRMPRGSLPEHTTPDPNMPYVALGPAALKMIEQEQQMKSKRRSMKYTVKVAGPMGRWR</sequence>
<gene>
    <name evidence="5" type="primary">LOC117569740</name>
</gene>
<reference evidence="5" key="1">
    <citation type="submission" date="2025-08" db="UniProtKB">
        <authorList>
            <consortium name="RefSeq"/>
        </authorList>
    </citation>
    <scope>IDENTIFICATION</scope>
    <source>
        <strain evidence="5">15112-1751.03</strain>
        <tissue evidence="5">Whole Adult</tissue>
    </source>
</reference>
<dbReference type="InterPro" id="IPR036236">
    <property type="entry name" value="Znf_C2H2_sf"/>
</dbReference>
<proteinExistence type="predicted"/>
<evidence type="ECO:0000313" key="4">
    <source>
        <dbReference type="Proteomes" id="UP000515160"/>
    </source>
</evidence>
<evidence type="ECO:0000313" key="5">
    <source>
        <dbReference type="RefSeq" id="XP_034106917.1"/>
    </source>
</evidence>
<evidence type="ECO:0000256" key="1">
    <source>
        <dbReference type="PROSITE-ProRule" id="PRU00042"/>
    </source>
</evidence>
<dbReference type="GO" id="GO:0008270">
    <property type="term" value="F:zinc ion binding"/>
    <property type="evidence" value="ECO:0007669"/>
    <property type="project" value="UniProtKB-KW"/>
</dbReference>
<dbReference type="AlphaFoldDB" id="A0A6P8YJ01"/>
<feature type="region of interest" description="Disordered" evidence="2">
    <location>
        <begin position="131"/>
        <end position="157"/>
    </location>
</feature>
<name>A0A6P8YJ01_DROAB</name>